<dbReference type="PANTHER" id="PTHR24223">
    <property type="entry name" value="ATP-BINDING CASSETTE SUB-FAMILY C"/>
    <property type="match status" value="1"/>
</dbReference>
<keyword evidence="10 13" id="KW-0472">Membrane</keyword>
<keyword evidence="3" id="KW-0813">Transport</keyword>
<evidence type="ECO:0000256" key="7">
    <source>
        <dbReference type="ARBA" id="ARBA00022741"/>
    </source>
</evidence>
<dbReference type="SUPFAM" id="SSF52540">
    <property type="entry name" value="P-loop containing nucleoside triphosphate hydrolases"/>
    <property type="match status" value="2"/>
</dbReference>
<keyword evidence="8 16" id="KW-0067">ATP-binding</keyword>
<evidence type="ECO:0000256" key="13">
    <source>
        <dbReference type="SAM" id="Phobius"/>
    </source>
</evidence>
<evidence type="ECO:0000256" key="2">
    <source>
        <dbReference type="ARBA" id="ARBA00004651"/>
    </source>
</evidence>
<keyword evidence="11" id="KW-0325">Glycoprotein</keyword>
<dbReference type="OrthoDB" id="70857at2759"/>
<evidence type="ECO:0000256" key="9">
    <source>
        <dbReference type="ARBA" id="ARBA00022989"/>
    </source>
</evidence>
<dbReference type="EMBL" id="JNBS01000071">
    <property type="protein sequence ID" value="OQS07816.1"/>
    <property type="molecule type" value="Genomic_DNA"/>
</dbReference>
<evidence type="ECO:0000313" key="16">
    <source>
        <dbReference type="EMBL" id="OQS07816.1"/>
    </source>
</evidence>
<dbReference type="InterPro" id="IPR036640">
    <property type="entry name" value="ABC1_TM_sf"/>
</dbReference>
<evidence type="ECO:0000256" key="10">
    <source>
        <dbReference type="ARBA" id="ARBA00023136"/>
    </source>
</evidence>
<feature type="transmembrane region" description="Helical" evidence="13">
    <location>
        <begin position="202"/>
        <end position="220"/>
    </location>
</feature>
<dbReference type="InterPro" id="IPR011527">
    <property type="entry name" value="ABC1_TM_dom"/>
</dbReference>
<evidence type="ECO:0000256" key="11">
    <source>
        <dbReference type="ARBA" id="ARBA00023180"/>
    </source>
</evidence>
<protein>
    <submittedName>
        <fullName evidence="16">ATP-binding Cassette (ABC) Superfamily</fullName>
    </submittedName>
</protein>
<dbReference type="InterPro" id="IPR017871">
    <property type="entry name" value="ABC_transporter-like_CS"/>
</dbReference>
<reference evidence="16 17" key="1">
    <citation type="journal article" date="2014" name="Genome Biol. Evol.">
        <title>The secreted proteins of Achlya hypogyna and Thraustotheca clavata identify the ancestral oomycete secretome and reveal gene acquisitions by horizontal gene transfer.</title>
        <authorList>
            <person name="Misner I."/>
            <person name="Blouin N."/>
            <person name="Leonard G."/>
            <person name="Richards T.A."/>
            <person name="Lane C.E."/>
        </authorList>
    </citation>
    <scope>NUCLEOTIDE SEQUENCE [LARGE SCALE GENOMIC DNA]</scope>
    <source>
        <strain evidence="16 17">ATCC 34112</strain>
    </source>
</reference>
<evidence type="ECO:0000259" key="15">
    <source>
        <dbReference type="PROSITE" id="PS50929"/>
    </source>
</evidence>
<keyword evidence="7" id="KW-0547">Nucleotide-binding</keyword>
<evidence type="ECO:0000256" key="8">
    <source>
        <dbReference type="ARBA" id="ARBA00022840"/>
    </source>
</evidence>
<accession>A0A1W0AC12</accession>
<keyword evidence="4" id="KW-1003">Cell membrane</keyword>
<keyword evidence="17" id="KW-1185">Reference proteome</keyword>
<dbReference type="Gene3D" id="1.20.1560.10">
    <property type="entry name" value="ABC transporter type 1, transmembrane domain"/>
    <property type="match status" value="1"/>
</dbReference>
<dbReference type="InterPro" id="IPR050173">
    <property type="entry name" value="ABC_transporter_C-like"/>
</dbReference>
<dbReference type="PROSITE" id="PS50929">
    <property type="entry name" value="ABC_TM1F"/>
    <property type="match status" value="1"/>
</dbReference>
<dbReference type="Proteomes" id="UP000243217">
    <property type="component" value="Unassembled WGS sequence"/>
</dbReference>
<feature type="non-terminal residue" evidence="16">
    <location>
        <position position="1"/>
    </location>
</feature>
<evidence type="ECO:0000256" key="5">
    <source>
        <dbReference type="ARBA" id="ARBA00022692"/>
    </source>
</evidence>
<dbReference type="InterPro" id="IPR027417">
    <property type="entry name" value="P-loop_NTPase"/>
</dbReference>
<comment type="caution">
    <text evidence="16">The sequence shown here is derived from an EMBL/GenBank/DDBJ whole genome shotgun (WGS) entry which is preliminary data.</text>
</comment>
<feature type="non-terminal residue" evidence="16">
    <location>
        <position position="827"/>
    </location>
</feature>
<dbReference type="GO" id="GO:0016887">
    <property type="term" value="F:ATP hydrolysis activity"/>
    <property type="evidence" value="ECO:0007669"/>
    <property type="project" value="InterPro"/>
</dbReference>
<dbReference type="Pfam" id="PF00664">
    <property type="entry name" value="ABC_membrane"/>
    <property type="match status" value="1"/>
</dbReference>
<feature type="domain" description="ABC transporter" evidence="14">
    <location>
        <begin position="292"/>
        <end position="520"/>
    </location>
</feature>
<feature type="region of interest" description="Disordered" evidence="12">
    <location>
        <begin position="761"/>
        <end position="782"/>
    </location>
</feature>
<dbReference type="InterPro" id="IPR003439">
    <property type="entry name" value="ABC_transporter-like_ATP-bd"/>
</dbReference>
<feature type="compositionally biased region" description="Polar residues" evidence="12">
    <location>
        <begin position="771"/>
        <end position="781"/>
    </location>
</feature>
<dbReference type="Pfam" id="PF00005">
    <property type="entry name" value="ABC_tran"/>
    <property type="match status" value="2"/>
</dbReference>
<dbReference type="GO" id="GO:0140359">
    <property type="term" value="F:ABC-type transporter activity"/>
    <property type="evidence" value="ECO:0007669"/>
    <property type="project" value="InterPro"/>
</dbReference>
<feature type="transmembrane region" description="Helical" evidence="13">
    <location>
        <begin position="6"/>
        <end position="30"/>
    </location>
</feature>
<comment type="subcellular location">
    <subcellularLocation>
        <location evidence="2">Cell membrane</location>
        <topology evidence="2">Multi-pass membrane protein</topology>
    </subcellularLocation>
    <subcellularLocation>
        <location evidence="1">Vacuole membrane</location>
        <topology evidence="1">Multi-pass membrane protein</topology>
    </subcellularLocation>
</comment>
<evidence type="ECO:0000313" key="17">
    <source>
        <dbReference type="Proteomes" id="UP000243217"/>
    </source>
</evidence>
<dbReference type="FunFam" id="3.40.50.300:FF:002145">
    <property type="entry name" value="ABC transporter (MsbA subfamily)"/>
    <property type="match status" value="1"/>
</dbReference>
<feature type="transmembrane region" description="Helical" evidence="13">
    <location>
        <begin position="101"/>
        <end position="126"/>
    </location>
</feature>
<dbReference type="Gene3D" id="3.40.50.300">
    <property type="entry name" value="P-loop containing nucleotide triphosphate hydrolases"/>
    <property type="match status" value="2"/>
</dbReference>
<organism evidence="16 17">
    <name type="scientific">Thraustotheca clavata</name>
    <dbReference type="NCBI Taxonomy" id="74557"/>
    <lineage>
        <taxon>Eukaryota</taxon>
        <taxon>Sar</taxon>
        <taxon>Stramenopiles</taxon>
        <taxon>Oomycota</taxon>
        <taxon>Saprolegniomycetes</taxon>
        <taxon>Saprolegniales</taxon>
        <taxon>Achlyaceae</taxon>
        <taxon>Thraustotheca</taxon>
    </lineage>
</organism>
<dbReference type="PROSITE" id="PS00211">
    <property type="entry name" value="ABC_TRANSPORTER_1"/>
    <property type="match status" value="1"/>
</dbReference>
<dbReference type="SUPFAM" id="SSF90123">
    <property type="entry name" value="ABC transporter transmembrane region"/>
    <property type="match status" value="1"/>
</dbReference>
<proteinExistence type="predicted"/>
<dbReference type="GO" id="GO:0005524">
    <property type="term" value="F:ATP binding"/>
    <property type="evidence" value="ECO:0007669"/>
    <property type="project" value="UniProtKB-KW"/>
</dbReference>
<dbReference type="GO" id="GO:0005774">
    <property type="term" value="C:vacuolar membrane"/>
    <property type="evidence" value="ECO:0007669"/>
    <property type="project" value="UniProtKB-SubCell"/>
</dbReference>
<evidence type="ECO:0000256" key="12">
    <source>
        <dbReference type="SAM" id="MobiDB-lite"/>
    </source>
</evidence>
<evidence type="ECO:0000256" key="3">
    <source>
        <dbReference type="ARBA" id="ARBA00022448"/>
    </source>
</evidence>
<evidence type="ECO:0000256" key="1">
    <source>
        <dbReference type="ARBA" id="ARBA00004128"/>
    </source>
</evidence>
<dbReference type="InterPro" id="IPR003593">
    <property type="entry name" value="AAA+_ATPase"/>
</dbReference>
<evidence type="ECO:0000256" key="4">
    <source>
        <dbReference type="ARBA" id="ARBA00022475"/>
    </source>
</evidence>
<sequence>WYLDTYIAAAIGQIEIYLGFALATVCASLFKDMLIIVVSLRCSNSIHKSALRCVVAAPLFTSFDTTSVGDNLNRFSSDLGAMDMDLPYFTYQFLTDTFQTLCILLVVVYFMPIILIIVVPCGYFFISYQMFSLHTTNAVKQLDLASRESLVTCLTETLNGQATIASTGVKSEFIEKYRLAMSINGSCYGTYWLGGTWLELRLGWLSASIVTAVAFALIFLRASLDPHIAGLVLVYVISLSANIQEVLRVMSYVQTYMISVSRLITYESLEAESKDEVADLQLSAIWPKYGTIRFEKYGLKYQPHLPFALKDLSFCIQAGEKIGVCGRTGSGKSTLLSGIMRLVPFTTGAIYIDDVDISKIPLSVLRSKITVIPQHPVLFSGSIKYNLDPTNSTHTLILTSILCRIHLEHLGLDFQVEASGSNLSLGQQQQICFGRALVRRSKIIIQDEATAFMDAAMENKLQDLLMTMRYATEAIVSSRRIQEYLLTDTPITNIWPTQELDNTMCVAIEKGFFTWLSERKLIKITLHPTSSLQQPLSLSPGSNRIYHLHNISFYLPRQIDDYNAGSLIAVVGPIGSGKSSLLKALLGDMNLKSCQIFHVTSRKSYCSQKPWLINDTIRNNILLYRPYLSTLYTRVLEITNLTKDLSSMPTGDLTLVGDSGSSLSGGQCARINLARALYQNKSELYLLDDPLSALDLQVASFVFHEVRRFLKGKHVVMTMNAHHHLLQYATRVITMNNGTILRDDPVSSVNTSYPLQYDCAATERSSEEEPQNITPYSPTNNETEDNVINLRKTYLRYLSASGIYPWVALLCIMLFFTLYQILYYITD</sequence>
<keyword evidence="9 13" id="KW-1133">Transmembrane helix</keyword>
<dbReference type="CDD" id="cd18580">
    <property type="entry name" value="ABC_6TM_ABCC_D2"/>
    <property type="match status" value="1"/>
</dbReference>
<feature type="transmembrane region" description="Helical" evidence="13">
    <location>
        <begin position="232"/>
        <end position="253"/>
    </location>
</feature>
<dbReference type="AlphaFoldDB" id="A0A1W0AC12"/>
<evidence type="ECO:0000256" key="6">
    <source>
        <dbReference type="ARBA" id="ARBA00022737"/>
    </source>
</evidence>
<dbReference type="GO" id="GO:0005886">
    <property type="term" value="C:plasma membrane"/>
    <property type="evidence" value="ECO:0007669"/>
    <property type="project" value="UniProtKB-SubCell"/>
</dbReference>
<feature type="domain" description="ABC transporter" evidence="14">
    <location>
        <begin position="536"/>
        <end position="762"/>
    </location>
</feature>
<feature type="domain" description="ABC transmembrane type-1" evidence="15">
    <location>
        <begin position="16"/>
        <end position="255"/>
    </location>
</feature>
<dbReference type="PROSITE" id="PS50893">
    <property type="entry name" value="ABC_TRANSPORTER_2"/>
    <property type="match status" value="2"/>
</dbReference>
<gene>
    <name evidence="16" type="ORF">THRCLA_00190</name>
</gene>
<keyword evidence="5 13" id="KW-0812">Transmembrane</keyword>
<name>A0A1W0AC12_9STRA</name>
<dbReference type="InterPro" id="IPR044726">
    <property type="entry name" value="ABCC_6TM_D2"/>
</dbReference>
<dbReference type="STRING" id="74557.A0A1W0AC12"/>
<evidence type="ECO:0000259" key="14">
    <source>
        <dbReference type="PROSITE" id="PS50893"/>
    </source>
</evidence>
<dbReference type="SMART" id="SM00382">
    <property type="entry name" value="AAA"/>
    <property type="match status" value="2"/>
</dbReference>
<dbReference type="PANTHER" id="PTHR24223:SF443">
    <property type="entry name" value="MULTIDRUG-RESISTANCE LIKE PROTEIN 1, ISOFORM I"/>
    <property type="match status" value="1"/>
</dbReference>
<feature type="transmembrane region" description="Helical" evidence="13">
    <location>
        <begin position="803"/>
        <end position="825"/>
    </location>
</feature>
<keyword evidence="6" id="KW-0677">Repeat</keyword>